<dbReference type="AlphaFoldDB" id="A0A974CTA5"/>
<evidence type="ECO:0000256" key="1">
    <source>
        <dbReference type="SAM" id="Phobius"/>
    </source>
</evidence>
<keyword evidence="1" id="KW-0472">Membrane</keyword>
<proteinExistence type="predicted"/>
<keyword evidence="1" id="KW-1133">Transmembrane helix</keyword>
<protein>
    <submittedName>
        <fullName evidence="2">Uncharacterized protein</fullName>
    </submittedName>
</protein>
<evidence type="ECO:0000313" key="3">
    <source>
        <dbReference type="Proteomes" id="UP000694892"/>
    </source>
</evidence>
<accession>A0A974CTA5</accession>
<reference evidence="3" key="1">
    <citation type="journal article" date="2016" name="Nature">
        <title>Genome evolution in the allotetraploid frog Xenopus laevis.</title>
        <authorList>
            <person name="Session A.M."/>
            <person name="Uno Y."/>
            <person name="Kwon T."/>
            <person name="Chapman J.A."/>
            <person name="Toyoda A."/>
            <person name="Takahashi S."/>
            <person name="Fukui A."/>
            <person name="Hikosaka A."/>
            <person name="Suzuki A."/>
            <person name="Kondo M."/>
            <person name="van Heeringen S.J."/>
            <person name="Quigley I."/>
            <person name="Heinz S."/>
            <person name="Ogino H."/>
            <person name="Ochi H."/>
            <person name="Hellsten U."/>
            <person name="Lyons J.B."/>
            <person name="Simakov O."/>
            <person name="Putnam N."/>
            <person name="Stites J."/>
            <person name="Kuroki Y."/>
            <person name="Tanaka T."/>
            <person name="Michiue T."/>
            <person name="Watanabe M."/>
            <person name="Bogdanovic O."/>
            <person name="Lister R."/>
            <person name="Georgiou G."/>
            <person name="Paranjpe S.S."/>
            <person name="van Kruijsbergen I."/>
            <person name="Shu S."/>
            <person name="Carlson J."/>
            <person name="Kinoshita T."/>
            <person name="Ohta Y."/>
            <person name="Mawaribuchi S."/>
            <person name="Jenkins J."/>
            <person name="Grimwood J."/>
            <person name="Schmutz J."/>
            <person name="Mitros T."/>
            <person name="Mozaffari S.V."/>
            <person name="Suzuki Y."/>
            <person name="Haramoto Y."/>
            <person name="Yamamoto T.S."/>
            <person name="Takagi C."/>
            <person name="Heald R."/>
            <person name="Miller K."/>
            <person name="Haudenschild C."/>
            <person name="Kitzman J."/>
            <person name="Nakayama T."/>
            <person name="Izutsu Y."/>
            <person name="Robert J."/>
            <person name="Fortriede J."/>
            <person name="Burns K."/>
            <person name="Lotay V."/>
            <person name="Karimi K."/>
            <person name="Yasuoka Y."/>
            <person name="Dichmann D.S."/>
            <person name="Flajnik M.F."/>
            <person name="Houston D.W."/>
            <person name="Shendure J."/>
            <person name="DuPasquier L."/>
            <person name="Vize P.D."/>
            <person name="Zorn A.M."/>
            <person name="Ito M."/>
            <person name="Marcotte E.M."/>
            <person name="Wallingford J.B."/>
            <person name="Ito Y."/>
            <person name="Asashima M."/>
            <person name="Ueno N."/>
            <person name="Matsuda Y."/>
            <person name="Veenstra G.J."/>
            <person name="Fujiyama A."/>
            <person name="Harland R.M."/>
            <person name="Taira M."/>
            <person name="Rokhsar D.S."/>
        </authorList>
    </citation>
    <scope>NUCLEOTIDE SEQUENCE [LARGE SCALE GENOMIC DNA]</scope>
    <source>
        <strain evidence="3">J</strain>
    </source>
</reference>
<feature type="transmembrane region" description="Helical" evidence="1">
    <location>
        <begin position="53"/>
        <end position="78"/>
    </location>
</feature>
<gene>
    <name evidence="2" type="ORF">XELAEV_18030293mg</name>
</gene>
<dbReference type="Proteomes" id="UP000694892">
    <property type="component" value="Chromosome 5S"/>
</dbReference>
<keyword evidence="1" id="KW-0812">Transmembrane</keyword>
<evidence type="ECO:0000313" key="2">
    <source>
        <dbReference type="EMBL" id="OCT79195.1"/>
    </source>
</evidence>
<organism evidence="2 3">
    <name type="scientific">Xenopus laevis</name>
    <name type="common">African clawed frog</name>
    <dbReference type="NCBI Taxonomy" id="8355"/>
    <lineage>
        <taxon>Eukaryota</taxon>
        <taxon>Metazoa</taxon>
        <taxon>Chordata</taxon>
        <taxon>Craniata</taxon>
        <taxon>Vertebrata</taxon>
        <taxon>Euteleostomi</taxon>
        <taxon>Amphibia</taxon>
        <taxon>Batrachia</taxon>
        <taxon>Anura</taxon>
        <taxon>Pipoidea</taxon>
        <taxon>Pipidae</taxon>
        <taxon>Xenopodinae</taxon>
        <taxon>Xenopus</taxon>
        <taxon>Xenopus</taxon>
    </lineage>
</organism>
<dbReference type="EMBL" id="CM004475">
    <property type="protein sequence ID" value="OCT79195.1"/>
    <property type="molecule type" value="Genomic_DNA"/>
</dbReference>
<sequence length="100" mass="11499">MKGLREIPIRVKECGTVILLQHRHHIGKCLYNTVYVNFRWIFKSQKIDFLTEYLILLLCILYQLVCSVIANSHLWAILVSPTASLGQRLSSPYACMVAPH</sequence>
<name>A0A974CTA5_XENLA</name>